<keyword evidence="6" id="KW-1185">Reference proteome</keyword>
<sequence>MGILVKKDMGCNQLICPQCGNTGSHVELEVCWYQDFCSLLLGFITFPFLLGLGFLLPYIHRKFMTRVHVCSNRNCNQRLMEFKFYDPAVATINYN</sequence>
<dbReference type="Pfam" id="PF10601">
    <property type="entry name" value="zf-LITAF-like"/>
    <property type="match status" value="1"/>
</dbReference>
<evidence type="ECO:0000313" key="3">
    <source>
        <dbReference type="EMBL" id="PAA67757.1"/>
    </source>
</evidence>
<evidence type="ECO:0000313" key="5">
    <source>
        <dbReference type="EMBL" id="PAA80311.1"/>
    </source>
</evidence>
<accession>A0A267G2L6</accession>
<name>A0A267G2L6_9PLAT</name>
<evidence type="ECO:0000313" key="4">
    <source>
        <dbReference type="EMBL" id="PAA70964.1"/>
    </source>
</evidence>
<dbReference type="EMBL" id="NIVC01000591">
    <property type="protein sequence ID" value="PAA80311.1"/>
    <property type="molecule type" value="Genomic_DNA"/>
</dbReference>
<feature type="domain" description="LITAF" evidence="2">
    <location>
        <begin position="13"/>
        <end position="81"/>
    </location>
</feature>
<evidence type="ECO:0000313" key="6">
    <source>
        <dbReference type="Proteomes" id="UP000215902"/>
    </source>
</evidence>
<dbReference type="EMBL" id="NIVC01001194">
    <property type="protein sequence ID" value="PAA70964.1"/>
    <property type="molecule type" value="Genomic_DNA"/>
</dbReference>
<reference evidence="5 6" key="1">
    <citation type="submission" date="2017-06" db="EMBL/GenBank/DDBJ databases">
        <title>A platform for efficient transgenesis in Macrostomum lignano, a flatworm model organism for stem cell research.</title>
        <authorList>
            <person name="Berezikov E."/>
        </authorList>
    </citation>
    <scope>NUCLEOTIDE SEQUENCE [LARGE SCALE GENOMIC DNA]</scope>
    <source>
        <strain evidence="5">DV1</strain>
        <tissue evidence="5">Whole organism</tissue>
    </source>
</reference>
<proteinExistence type="predicted"/>
<comment type="caution">
    <text evidence="5">The sequence shown here is derived from an EMBL/GenBank/DDBJ whole genome shotgun (WGS) entry which is preliminary data.</text>
</comment>
<organism evidence="5 6">
    <name type="scientific">Macrostomum lignano</name>
    <dbReference type="NCBI Taxonomy" id="282301"/>
    <lineage>
        <taxon>Eukaryota</taxon>
        <taxon>Metazoa</taxon>
        <taxon>Spiralia</taxon>
        <taxon>Lophotrochozoa</taxon>
        <taxon>Platyhelminthes</taxon>
        <taxon>Rhabditophora</taxon>
        <taxon>Macrostomorpha</taxon>
        <taxon>Macrostomida</taxon>
        <taxon>Macrostomidae</taxon>
        <taxon>Macrostomum</taxon>
    </lineage>
</organism>
<dbReference type="EMBL" id="NIVC01001457">
    <property type="protein sequence ID" value="PAA67757.1"/>
    <property type="molecule type" value="Genomic_DNA"/>
</dbReference>
<keyword evidence="1" id="KW-1133">Transmembrane helix</keyword>
<dbReference type="InterPro" id="IPR006629">
    <property type="entry name" value="LITAF"/>
</dbReference>
<dbReference type="AlphaFoldDB" id="A0A267G2L6"/>
<keyword evidence="1" id="KW-0472">Membrane</keyword>
<protein>
    <recommendedName>
        <fullName evidence="2">LITAF domain-containing protein</fullName>
    </recommendedName>
</protein>
<feature type="transmembrane region" description="Helical" evidence="1">
    <location>
        <begin position="39"/>
        <end position="59"/>
    </location>
</feature>
<dbReference type="Proteomes" id="UP000215902">
    <property type="component" value="Unassembled WGS sequence"/>
</dbReference>
<evidence type="ECO:0000256" key="1">
    <source>
        <dbReference type="SAM" id="Phobius"/>
    </source>
</evidence>
<keyword evidence="1" id="KW-0812">Transmembrane</keyword>
<gene>
    <name evidence="4" type="ORF">BOX15_Mlig033388g1</name>
    <name evidence="3" type="ORF">BOX15_Mlig033388g2</name>
    <name evidence="5" type="ORF">BOX15_Mlig033388g3</name>
</gene>
<evidence type="ECO:0000259" key="2">
    <source>
        <dbReference type="Pfam" id="PF10601"/>
    </source>
</evidence>